<keyword evidence="1" id="KW-0732">Signal</keyword>
<organism evidence="2 3">
    <name type="scientific">Caenorhabditis remanei</name>
    <name type="common">Caenorhabditis vulgaris</name>
    <dbReference type="NCBI Taxonomy" id="31234"/>
    <lineage>
        <taxon>Eukaryota</taxon>
        <taxon>Metazoa</taxon>
        <taxon>Ecdysozoa</taxon>
        <taxon>Nematoda</taxon>
        <taxon>Chromadorea</taxon>
        <taxon>Rhabditida</taxon>
        <taxon>Rhabditina</taxon>
        <taxon>Rhabditomorpha</taxon>
        <taxon>Rhabditoidea</taxon>
        <taxon>Rhabditidae</taxon>
        <taxon>Peloderinae</taxon>
        <taxon>Caenorhabditis</taxon>
    </lineage>
</organism>
<dbReference type="CTD" id="9802514"/>
<reference evidence="2 3" key="1">
    <citation type="submission" date="2019-12" db="EMBL/GenBank/DDBJ databases">
        <title>Chromosome-level assembly of the Caenorhabditis remanei genome.</title>
        <authorList>
            <person name="Teterina A.A."/>
            <person name="Willis J.H."/>
            <person name="Phillips P.C."/>
        </authorList>
    </citation>
    <scope>NUCLEOTIDE SEQUENCE [LARGE SCALE GENOMIC DNA]</scope>
    <source>
        <strain evidence="2 3">PX506</strain>
        <tissue evidence="2">Whole organism</tissue>
    </source>
</reference>
<evidence type="ECO:0000313" key="3">
    <source>
        <dbReference type="Proteomes" id="UP000483820"/>
    </source>
</evidence>
<dbReference type="RefSeq" id="XP_003099197.2">
    <property type="nucleotide sequence ID" value="XM_003099149.2"/>
</dbReference>
<comment type="caution">
    <text evidence="2">The sequence shown here is derived from an EMBL/GenBank/DDBJ whole genome shotgun (WGS) entry which is preliminary data.</text>
</comment>
<protein>
    <submittedName>
        <fullName evidence="2">Uncharacterized protein</fullName>
    </submittedName>
</protein>
<proteinExistence type="predicted"/>
<feature type="chain" id="PRO_5025593808" evidence="1">
    <location>
        <begin position="20"/>
        <end position="89"/>
    </location>
</feature>
<evidence type="ECO:0000256" key="1">
    <source>
        <dbReference type="SAM" id="SignalP"/>
    </source>
</evidence>
<sequence length="89" mass="9988">MKFLIAVVLVFCLLQAITADIFCNDFGNCIGDGAPFGDTRCGNCHSCVYKDCCNVKYTNPISTCYIPGWRSDEYKYFHENILMSKLPVA</sequence>
<accession>A0A6A5HBG5</accession>
<dbReference type="Proteomes" id="UP000483820">
    <property type="component" value="Chromosome II"/>
</dbReference>
<name>A0A6A5HBG5_CAERE</name>
<gene>
    <name evidence="2" type="ORF">GCK72_003738</name>
</gene>
<feature type="signal peptide" evidence="1">
    <location>
        <begin position="1"/>
        <end position="19"/>
    </location>
</feature>
<evidence type="ECO:0000313" key="2">
    <source>
        <dbReference type="EMBL" id="KAF1763793.1"/>
    </source>
</evidence>
<dbReference type="KEGG" id="crq:GCK72_003738"/>
<dbReference type="AlphaFoldDB" id="A0A6A5HBG5"/>
<dbReference type="EMBL" id="WUAV01000002">
    <property type="protein sequence ID" value="KAF1763793.1"/>
    <property type="molecule type" value="Genomic_DNA"/>
</dbReference>
<dbReference type="GeneID" id="9802514"/>